<proteinExistence type="predicted"/>
<dbReference type="EMBL" id="JAERRJ010000020">
    <property type="protein sequence ID" value="MBL1079822.1"/>
    <property type="molecule type" value="Genomic_DNA"/>
</dbReference>
<comment type="caution">
    <text evidence="1">The sequence shown here is derived from an EMBL/GenBank/DDBJ whole genome shotgun (WGS) entry which is preliminary data.</text>
</comment>
<dbReference type="RefSeq" id="WP_201957635.1">
    <property type="nucleotide sequence ID" value="NZ_JAERRJ010000020.1"/>
</dbReference>
<dbReference type="InterPro" id="IPR029058">
    <property type="entry name" value="AB_hydrolase_fold"/>
</dbReference>
<keyword evidence="2" id="KW-1185">Reference proteome</keyword>
<name>A0ABS1MGY1_9NOCA</name>
<organism evidence="1 2">
    <name type="scientific">Nocardia acididurans</name>
    <dbReference type="NCBI Taxonomy" id="2802282"/>
    <lineage>
        <taxon>Bacteria</taxon>
        <taxon>Bacillati</taxon>
        <taxon>Actinomycetota</taxon>
        <taxon>Actinomycetes</taxon>
        <taxon>Mycobacteriales</taxon>
        <taxon>Nocardiaceae</taxon>
        <taxon>Nocardia</taxon>
    </lineage>
</organism>
<sequence length="442" mass="47772">MPPNTGPFDHFPTTGGFRAPFYTLRFDADGRSTSPLTQQHLIDALRTGTFTDAFVFSHGWNNSWNEALGKYREFIAVFQKLVRDHHLELDREYRPVLVGIFWPSTAMELPWEKGPDIAGVNDAIGEPGIALESAFAGLVEPGERAEFYRLAEPATVDEADGRRLVGLLHGVFAGGDAELPGDDNRDTDDVLSAWATLEARLADRPPLPASPGDFGRPLARPLGTAEAAGFLDKLNPRTLFRMLTVFQMKDRAGAVGVAGVGTLLREMLEATSAATRLHLTGHSYGARVLLNAVSRPAGGPLPRPVDSLLLLQPAVNHLCFSAANPEGGYRRAVEFVRQPIMSTFSVHDFALHKTFHLALRRGKDLGEIGIAADEPPNEYAALGGYGPRGAVSFTEVPIKDPGDPYPLDGPEVLAINGSRTIRGHGDIASPSTAWALFTLVRG</sequence>
<accession>A0ABS1MGY1</accession>
<dbReference type="Proteomes" id="UP000602198">
    <property type="component" value="Unassembled WGS sequence"/>
</dbReference>
<gene>
    <name evidence="1" type="ORF">JK358_36010</name>
</gene>
<evidence type="ECO:0000313" key="1">
    <source>
        <dbReference type="EMBL" id="MBL1079822.1"/>
    </source>
</evidence>
<evidence type="ECO:0000313" key="2">
    <source>
        <dbReference type="Proteomes" id="UP000602198"/>
    </source>
</evidence>
<protein>
    <recommendedName>
        <fullName evidence="3">Alpha/beta hydrolase</fullName>
    </recommendedName>
</protein>
<evidence type="ECO:0008006" key="3">
    <source>
        <dbReference type="Google" id="ProtNLM"/>
    </source>
</evidence>
<dbReference type="SUPFAM" id="SSF53474">
    <property type="entry name" value="alpha/beta-Hydrolases"/>
    <property type="match status" value="1"/>
</dbReference>
<reference evidence="1 2" key="1">
    <citation type="submission" date="2021-01" db="EMBL/GenBank/DDBJ databases">
        <title>WGS of actinomycetes isolated from Thailand.</title>
        <authorList>
            <person name="Thawai C."/>
        </authorList>
    </citation>
    <scope>NUCLEOTIDE SEQUENCE [LARGE SCALE GENOMIC DNA]</scope>
    <source>
        <strain evidence="1 2">LPG 2</strain>
    </source>
</reference>